<proteinExistence type="predicted"/>
<keyword evidence="2" id="KW-1185">Reference proteome</keyword>
<dbReference type="AlphaFoldDB" id="A0AAP2RBA7"/>
<accession>A0AAP2RBA7</accession>
<evidence type="ECO:0000313" key="2">
    <source>
        <dbReference type="Proteomes" id="UP001320159"/>
    </source>
</evidence>
<sequence length="235" mass="27215">MISEAISWNKGTIDNPCKHVVEILSDNVEVYFLKPGKETEREKNNNPFDMTPQVGNSGIKMTFQDIWGPLSKIAGINEDYFKYLLVLIYRNAYLLDHTIVNGKVRYEPNEQILSVITDIDDSVGKYLPYGTLGFLHFLNILGWNEDVKYHHTDDGKPTFDGKYDYNVGRINTLLTCIRIPYETYKFVEYVHDIPNLNNIDYKKVFTQMQQLAVSRGTCVPTQTQLLEWLSPILYQ</sequence>
<organism evidence="1 2">
    <name type="scientific">Methanooceanicella nereidis</name>
    <dbReference type="NCBI Taxonomy" id="2052831"/>
    <lineage>
        <taxon>Archaea</taxon>
        <taxon>Methanobacteriati</taxon>
        <taxon>Methanobacteriota</taxon>
        <taxon>Stenosarchaea group</taxon>
        <taxon>Methanomicrobia</taxon>
        <taxon>Methanocellales</taxon>
        <taxon>Methanocellaceae</taxon>
        <taxon>Methanooceanicella</taxon>
    </lineage>
</organism>
<protein>
    <submittedName>
        <fullName evidence="1">Uncharacterized protein</fullName>
    </submittedName>
</protein>
<gene>
    <name evidence="1" type="ORF">CUJ83_02520</name>
</gene>
<evidence type="ECO:0000313" key="1">
    <source>
        <dbReference type="EMBL" id="MCD1293872.1"/>
    </source>
</evidence>
<dbReference type="RefSeq" id="WP_230740291.1">
    <property type="nucleotide sequence ID" value="NZ_PGCK01000002.1"/>
</dbReference>
<reference evidence="1 2" key="1">
    <citation type="submission" date="2017-11" db="EMBL/GenBank/DDBJ databases">
        <title>Isolation and Characterization of Family Methanocellaceae Species from Potential Methane Hydrate Area Offshore Southwestern Taiwan.</title>
        <authorList>
            <person name="Zhang W.-L."/>
            <person name="Chen W.-C."/>
            <person name="Lai M.-C."/>
            <person name="Chen S.-C."/>
        </authorList>
    </citation>
    <scope>NUCLEOTIDE SEQUENCE [LARGE SCALE GENOMIC DNA]</scope>
    <source>
        <strain evidence="1 2">CWC-04</strain>
    </source>
</reference>
<comment type="caution">
    <text evidence="1">The sequence shown here is derived from an EMBL/GenBank/DDBJ whole genome shotgun (WGS) entry which is preliminary data.</text>
</comment>
<name>A0AAP2RBA7_9EURY</name>
<dbReference type="EMBL" id="PGCK01000002">
    <property type="protein sequence ID" value="MCD1293872.1"/>
    <property type="molecule type" value="Genomic_DNA"/>
</dbReference>
<dbReference type="Proteomes" id="UP001320159">
    <property type="component" value="Unassembled WGS sequence"/>
</dbReference>